<dbReference type="Pfam" id="PF13185">
    <property type="entry name" value="GAF_2"/>
    <property type="match status" value="1"/>
</dbReference>
<dbReference type="SUPFAM" id="SSF52172">
    <property type="entry name" value="CheY-like"/>
    <property type="match status" value="1"/>
</dbReference>
<dbReference type="SMART" id="SM01012">
    <property type="entry name" value="ANTAR"/>
    <property type="match status" value="1"/>
</dbReference>
<evidence type="ECO:0000313" key="7">
    <source>
        <dbReference type="Proteomes" id="UP000460435"/>
    </source>
</evidence>
<name>A0A7K3M7J8_9ACTN</name>
<organism evidence="6 7">
    <name type="scientific">Phytoactinopolyspora mesophila</name>
    <dbReference type="NCBI Taxonomy" id="2650750"/>
    <lineage>
        <taxon>Bacteria</taxon>
        <taxon>Bacillati</taxon>
        <taxon>Actinomycetota</taxon>
        <taxon>Actinomycetes</taxon>
        <taxon>Jiangellales</taxon>
        <taxon>Jiangellaceae</taxon>
        <taxon>Phytoactinopolyspora</taxon>
    </lineage>
</organism>
<evidence type="ECO:0000313" key="6">
    <source>
        <dbReference type="EMBL" id="NDL58378.1"/>
    </source>
</evidence>
<dbReference type="EMBL" id="WLZY01000005">
    <property type="protein sequence ID" value="NDL58378.1"/>
    <property type="molecule type" value="Genomic_DNA"/>
</dbReference>
<dbReference type="Pfam" id="PF03861">
    <property type="entry name" value="ANTAR"/>
    <property type="match status" value="1"/>
</dbReference>
<dbReference type="GO" id="GO:0016301">
    <property type="term" value="F:kinase activity"/>
    <property type="evidence" value="ECO:0007669"/>
    <property type="project" value="UniProtKB-KW"/>
</dbReference>
<dbReference type="PROSITE" id="PS50921">
    <property type="entry name" value="ANTAR"/>
    <property type="match status" value="1"/>
</dbReference>
<dbReference type="Gene3D" id="1.10.10.10">
    <property type="entry name" value="Winged helix-like DNA-binding domain superfamily/Winged helix DNA-binding domain"/>
    <property type="match status" value="1"/>
</dbReference>
<dbReference type="PIRSF" id="PIRSF036625">
    <property type="entry name" value="GAF_ANTAR"/>
    <property type="match status" value="1"/>
</dbReference>
<keyword evidence="3" id="KW-0805">Transcription regulation</keyword>
<dbReference type="InterPro" id="IPR003018">
    <property type="entry name" value="GAF"/>
</dbReference>
<dbReference type="SMART" id="SM00065">
    <property type="entry name" value="GAF"/>
    <property type="match status" value="1"/>
</dbReference>
<gene>
    <name evidence="6" type="ORF">F7O44_15015</name>
</gene>
<comment type="caution">
    <text evidence="6">The sequence shown here is derived from an EMBL/GenBank/DDBJ whole genome shotgun (WGS) entry which is preliminary data.</text>
</comment>
<evidence type="ECO:0000256" key="4">
    <source>
        <dbReference type="ARBA" id="ARBA00023163"/>
    </source>
</evidence>
<keyword evidence="7" id="KW-1185">Reference proteome</keyword>
<keyword evidence="1" id="KW-0808">Transferase</keyword>
<protein>
    <submittedName>
        <fullName evidence="6">ANTAR domain-containing protein</fullName>
    </submittedName>
</protein>
<reference evidence="6 7" key="1">
    <citation type="submission" date="2019-11" db="EMBL/GenBank/DDBJ databases">
        <authorList>
            <person name="Li X.-J."/>
            <person name="Feng X.-M."/>
        </authorList>
    </citation>
    <scope>NUCLEOTIDE SEQUENCE [LARGE SCALE GENOMIC DNA]</scope>
    <source>
        <strain evidence="6 7">XMNu-373</strain>
    </source>
</reference>
<evidence type="ECO:0000259" key="5">
    <source>
        <dbReference type="PROSITE" id="PS50921"/>
    </source>
</evidence>
<dbReference type="SUPFAM" id="SSF55781">
    <property type="entry name" value="GAF domain-like"/>
    <property type="match status" value="1"/>
</dbReference>
<dbReference type="GO" id="GO:0003723">
    <property type="term" value="F:RNA binding"/>
    <property type="evidence" value="ECO:0007669"/>
    <property type="project" value="InterPro"/>
</dbReference>
<dbReference type="RefSeq" id="WP_162451092.1">
    <property type="nucleotide sequence ID" value="NZ_WLZY01000005.1"/>
</dbReference>
<keyword evidence="4" id="KW-0804">Transcription</keyword>
<accession>A0A7K3M7J8</accession>
<evidence type="ECO:0000256" key="2">
    <source>
        <dbReference type="ARBA" id="ARBA00022777"/>
    </source>
</evidence>
<proteinExistence type="predicted"/>
<dbReference type="Proteomes" id="UP000460435">
    <property type="component" value="Unassembled WGS sequence"/>
</dbReference>
<dbReference type="InterPro" id="IPR005561">
    <property type="entry name" value="ANTAR"/>
</dbReference>
<dbReference type="AlphaFoldDB" id="A0A7K3M7J8"/>
<dbReference type="InterPro" id="IPR012074">
    <property type="entry name" value="GAF_ANTAR"/>
</dbReference>
<sequence>MHHSLSVELAALARELHSDLDVTQTLQAILQHAPTITGCDHASVILGDGQPYEVTSATDRQAERADRFQLEIGEGPSVTAMTARLPVVVADIPGETRWSRWTTEAAQLGLQGAVSLRLGTHRSSLGALSLYSSHTDWVQHDQIDSARLCARLASVAVASTQRISALRRAVDDRTVVGQAQGILQERHGIDTEKAFTVLTAYARRRRIDVSDAAEEIISGRGHADA</sequence>
<dbReference type="Gene3D" id="3.30.450.40">
    <property type="match status" value="1"/>
</dbReference>
<keyword evidence="2" id="KW-0418">Kinase</keyword>
<evidence type="ECO:0000256" key="1">
    <source>
        <dbReference type="ARBA" id="ARBA00022679"/>
    </source>
</evidence>
<feature type="domain" description="ANTAR" evidence="5">
    <location>
        <begin position="156"/>
        <end position="217"/>
    </location>
</feature>
<evidence type="ECO:0000256" key="3">
    <source>
        <dbReference type="ARBA" id="ARBA00023015"/>
    </source>
</evidence>
<dbReference type="InterPro" id="IPR029016">
    <property type="entry name" value="GAF-like_dom_sf"/>
</dbReference>
<dbReference type="InterPro" id="IPR011006">
    <property type="entry name" value="CheY-like_superfamily"/>
</dbReference>
<dbReference type="InterPro" id="IPR036388">
    <property type="entry name" value="WH-like_DNA-bd_sf"/>
</dbReference>